<keyword evidence="4" id="KW-0456">Lyase</keyword>
<proteinExistence type="evidence at transcript level"/>
<keyword evidence="3" id="KW-0460">Magnesium</keyword>
<dbReference type="InterPro" id="IPR034741">
    <property type="entry name" value="Terpene_cyclase-like_1_C"/>
</dbReference>
<dbReference type="GO" id="GO:0016102">
    <property type="term" value="P:diterpenoid biosynthetic process"/>
    <property type="evidence" value="ECO:0007669"/>
    <property type="project" value="InterPro"/>
</dbReference>
<dbReference type="Gene3D" id="1.10.600.10">
    <property type="entry name" value="Farnesyl Diphosphate Synthase"/>
    <property type="match status" value="1"/>
</dbReference>
<dbReference type="GO" id="GO:0000287">
    <property type="term" value="F:magnesium ion binding"/>
    <property type="evidence" value="ECO:0007669"/>
    <property type="project" value="InterPro"/>
</dbReference>
<reference evidence="7" key="1">
    <citation type="submission" date="2017-07" db="EMBL/GenBank/DDBJ databases">
        <authorList>
            <person name="Sun Z.S."/>
            <person name="Albrecht U."/>
            <person name="Echele G."/>
            <person name="Lee C.C."/>
        </authorList>
    </citation>
    <scope>NUCLEOTIDE SEQUENCE</scope>
</reference>
<evidence type="ECO:0000256" key="3">
    <source>
        <dbReference type="ARBA" id="ARBA00022842"/>
    </source>
</evidence>
<feature type="domain" description="Terpene synthase N-terminal" evidence="5">
    <location>
        <begin position="71"/>
        <end position="235"/>
    </location>
</feature>
<dbReference type="SUPFAM" id="SSF48576">
    <property type="entry name" value="Terpenoid synthases"/>
    <property type="match status" value="1"/>
</dbReference>
<dbReference type="InterPro" id="IPR005630">
    <property type="entry name" value="Terpene_synthase_metal-bd"/>
</dbReference>
<evidence type="ECO:0000313" key="7">
    <source>
        <dbReference type="EMBL" id="AWF79082.1"/>
    </source>
</evidence>
<evidence type="ECO:0000259" key="6">
    <source>
        <dbReference type="Pfam" id="PF03936"/>
    </source>
</evidence>
<reference evidence="7" key="2">
    <citation type="submission" date="2018-05" db="EMBL/GenBank/DDBJ databases">
        <title>Functional analysis of four terpene synthases in rose-scented pelargonium cultivars (Pelargonium x hybridum) and phylogenic evolution of the scent in the genus through transcriptome comparison.</title>
        <authorList>
            <person name="Martinelli L."/>
            <person name="Saint-Marcoux D."/>
            <person name="Jullien F."/>
            <person name="Bony A."/>
            <person name="Magnard J.-L."/>
            <person name="Legrand S."/>
        </authorList>
    </citation>
    <scope>NUCLEOTIDE SEQUENCE</scope>
</reference>
<dbReference type="SFLD" id="SFLDG01019">
    <property type="entry name" value="Terpene_Cyclase_Like_1_C_Termi"/>
    <property type="match status" value="1"/>
</dbReference>
<gene>
    <name evidence="7" type="primary">CINS</name>
</gene>
<sequence>MASMSHLRIASFPSLSNNSRKLLPSLSSINHLKTTSSCSVKGRPIKCMTEGVETSEQTQVVRRSANYKPSIWNYSYIQSLKSDYLDETCKKRVNYLKGEVRMMLDQVMDPIHQLELIDVLQRLGLAYHFDNEIDTLLMSIFCNDEYKNEKDLHAAALGFRLLRQHGFNVPQEIFIRFLNESTGNFSESFSNDTKGLLSLYEVSYLSIENESILEKAREFATAHLQEHVNDQETTIKHALELPLHWRMPRLESRWFIDVYEKREDKNHILLELAKLDYNMVQAIHQEDLKHMSRWWSNTGLAEKLSFSRDRLMENYLWTVGVFYEPQFGYDRRMLTQINALITTIDDVYDIYGSLEELKLFTDAVERWDINAIEQLPDYMQICFLALYNSINEMAYDAMKQQGICIISYLKKSWADLCKAYMLEAEWYYSGYKPSLQQYIDNAWISISAPLILVHVYFFVTNPVTKEGLVCLEKYQNIIHWSSMILRLANDLGTSSEELQRGDVPKSIQCYMNESGASEEEARDHIRHLINVTWNKMNEDRVTNLPFSRDFIRIAMNLARMAQCMYQHGDGHASQDQVTKDRVLSMLIQPIKL</sequence>
<dbReference type="InterPro" id="IPR001906">
    <property type="entry name" value="Terpene_synth_N"/>
</dbReference>
<dbReference type="GO" id="GO:0010333">
    <property type="term" value="F:terpene synthase activity"/>
    <property type="evidence" value="ECO:0007669"/>
    <property type="project" value="InterPro"/>
</dbReference>
<dbReference type="Pfam" id="PF01397">
    <property type="entry name" value="Terpene_synth"/>
    <property type="match status" value="1"/>
</dbReference>
<dbReference type="SMR" id="A0A2S1JL02"/>
<dbReference type="SFLD" id="SFLDS00005">
    <property type="entry name" value="Isoprenoid_Synthase_Type_I"/>
    <property type="match status" value="1"/>
</dbReference>
<dbReference type="SUPFAM" id="SSF48239">
    <property type="entry name" value="Terpenoid cyclases/Protein prenyltransferases"/>
    <property type="match status" value="1"/>
</dbReference>
<dbReference type="PANTHER" id="PTHR31225">
    <property type="entry name" value="OS04G0344100 PROTEIN-RELATED"/>
    <property type="match status" value="1"/>
</dbReference>
<organism evidence="7">
    <name type="scientific">Pelargonium graveolens</name>
    <name type="common">rose geranium</name>
    <dbReference type="NCBI Taxonomy" id="73200"/>
    <lineage>
        <taxon>Eukaryota</taxon>
        <taxon>Viridiplantae</taxon>
        <taxon>Streptophyta</taxon>
        <taxon>Embryophyta</taxon>
        <taxon>Tracheophyta</taxon>
        <taxon>Spermatophyta</taxon>
        <taxon>Magnoliopsida</taxon>
        <taxon>eudicotyledons</taxon>
        <taxon>Gunneridae</taxon>
        <taxon>Pentapetalae</taxon>
        <taxon>rosids</taxon>
        <taxon>malvids</taxon>
        <taxon>Geraniales</taxon>
        <taxon>Geraniaceae</taxon>
        <taxon>Pelargonium</taxon>
    </lineage>
</organism>
<dbReference type="EMBL" id="MF503881">
    <property type="protein sequence ID" value="AWF79082.1"/>
    <property type="molecule type" value="mRNA"/>
</dbReference>
<name>A0A2S1JL02_9ROSI</name>
<dbReference type="InterPro" id="IPR044814">
    <property type="entry name" value="Terpene_cyclase_plant_C1"/>
</dbReference>
<feature type="domain" description="Terpene synthase metal-binding" evidence="6">
    <location>
        <begin position="297"/>
        <end position="534"/>
    </location>
</feature>
<dbReference type="PANTHER" id="PTHR31225:SF9">
    <property type="entry name" value="TERPENE SYNTHASE 10"/>
    <property type="match status" value="1"/>
</dbReference>
<dbReference type="InterPro" id="IPR036965">
    <property type="entry name" value="Terpene_synth_N_sf"/>
</dbReference>
<dbReference type="FunFam" id="1.50.10.130:FF:000001">
    <property type="entry name" value="Isoprene synthase, chloroplastic"/>
    <property type="match status" value="1"/>
</dbReference>
<dbReference type="SFLD" id="SFLDG01604">
    <property type="entry name" value="Terpene_Cyclase_Like_1_C_Termi"/>
    <property type="match status" value="1"/>
</dbReference>
<evidence type="ECO:0000259" key="5">
    <source>
        <dbReference type="Pfam" id="PF01397"/>
    </source>
</evidence>
<keyword evidence="2" id="KW-0479">Metal-binding</keyword>
<evidence type="ECO:0000256" key="2">
    <source>
        <dbReference type="ARBA" id="ARBA00022723"/>
    </source>
</evidence>
<accession>A0A2S1JL02</accession>
<evidence type="ECO:0000256" key="1">
    <source>
        <dbReference type="ARBA" id="ARBA00001946"/>
    </source>
</evidence>
<comment type="cofactor">
    <cofactor evidence="1">
        <name>Mg(2+)</name>
        <dbReference type="ChEBI" id="CHEBI:18420"/>
    </cofactor>
</comment>
<dbReference type="FunFam" id="1.10.600.10:FF:000007">
    <property type="entry name" value="Isoprene synthase, chloroplastic"/>
    <property type="match status" value="1"/>
</dbReference>
<dbReference type="InterPro" id="IPR050148">
    <property type="entry name" value="Terpene_synthase-like"/>
</dbReference>
<dbReference type="Pfam" id="PF03936">
    <property type="entry name" value="Terpene_synth_C"/>
    <property type="match status" value="1"/>
</dbReference>
<dbReference type="AlphaFoldDB" id="A0A2S1JL02"/>
<dbReference type="CDD" id="cd00684">
    <property type="entry name" value="Terpene_cyclase_plant_C1"/>
    <property type="match status" value="1"/>
</dbReference>
<dbReference type="Gene3D" id="1.50.10.130">
    <property type="entry name" value="Terpene synthase, N-terminal domain"/>
    <property type="match status" value="1"/>
</dbReference>
<evidence type="ECO:0000256" key="4">
    <source>
        <dbReference type="ARBA" id="ARBA00023239"/>
    </source>
</evidence>
<dbReference type="InterPro" id="IPR008949">
    <property type="entry name" value="Isoprenoid_synthase_dom_sf"/>
</dbReference>
<protein>
    <submittedName>
        <fullName evidence="7">Terpene synthase</fullName>
    </submittedName>
</protein>
<dbReference type="InterPro" id="IPR008930">
    <property type="entry name" value="Terpenoid_cyclase/PrenylTrfase"/>
</dbReference>